<gene>
    <name evidence="5" type="ORF">EWM63_01920</name>
</gene>
<evidence type="ECO:0000256" key="1">
    <source>
        <dbReference type="ARBA" id="ARBA00007637"/>
    </source>
</evidence>
<dbReference type="InterPro" id="IPR001509">
    <property type="entry name" value="Epimerase_deHydtase"/>
</dbReference>
<evidence type="ECO:0000256" key="3">
    <source>
        <dbReference type="ARBA" id="ARBA00023027"/>
    </source>
</evidence>
<dbReference type="EMBL" id="CP035913">
    <property type="protein sequence ID" value="QBE61902.1"/>
    <property type="molecule type" value="Genomic_DNA"/>
</dbReference>
<dbReference type="GO" id="GO:0016491">
    <property type="term" value="F:oxidoreductase activity"/>
    <property type="evidence" value="ECO:0007669"/>
    <property type="project" value="UniProtKB-KW"/>
</dbReference>
<dbReference type="OrthoDB" id="8770295at2"/>
<name>A0A4P6KU12_9BURK</name>
<keyword evidence="6" id="KW-1185">Reference proteome</keyword>
<dbReference type="PANTHER" id="PTHR43103">
    <property type="entry name" value="NUCLEOSIDE-DIPHOSPHATE-SUGAR EPIMERASE"/>
    <property type="match status" value="1"/>
</dbReference>
<dbReference type="Proteomes" id="UP000290637">
    <property type="component" value="Chromosome"/>
</dbReference>
<reference evidence="5 6" key="1">
    <citation type="submission" date="2019-02" db="EMBL/GenBank/DDBJ databases">
        <title>Draft Genome Sequences of Six Type Strains of the Genus Massilia.</title>
        <authorList>
            <person name="Miess H."/>
            <person name="Frediansyhah A."/>
            <person name="Gross H."/>
        </authorList>
    </citation>
    <scope>NUCLEOTIDE SEQUENCE [LARGE SCALE GENOMIC DNA]</scope>
    <source>
        <strain evidence="5 6">DSM 17473</strain>
    </source>
</reference>
<keyword evidence="2" id="KW-0560">Oxidoreductase</keyword>
<dbReference type="Gene3D" id="3.40.50.720">
    <property type="entry name" value="NAD(P)-binding Rossmann-like Domain"/>
    <property type="match status" value="1"/>
</dbReference>
<dbReference type="AlphaFoldDB" id="A0A4P6KU12"/>
<evidence type="ECO:0000256" key="2">
    <source>
        <dbReference type="ARBA" id="ARBA00023002"/>
    </source>
</evidence>
<dbReference type="PANTHER" id="PTHR43103:SF5">
    <property type="entry name" value="4-EPIMERASE, PUTATIVE (AFU_ORTHOLOGUE AFUA_7G00360)-RELATED"/>
    <property type="match status" value="1"/>
</dbReference>
<evidence type="ECO:0000259" key="4">
    <source>
        <dbReference type="Pfam" id="PF01370"/>
    </source>
</evidence>
<protein>
    <submittedName>
        <fullName evidence="5">NAD(P)-dependent oxidoreductase</fullName>
    </submittedName>
</protein>
<evidence type="ECO:0000313" key="5">
    <source>
        <dbReference type="EMBL" id="QBE61902.1"/>
    </source>
</evidence>
<proteinExistence type="inferred from homology"/>
<dbReference type="InterPro" id="IPR036291">
    <property type="entry name" value="NAD(P)-bd_dom_sf"/>
</dbReference>
<comment type="similarity">
    <text evidence="1">Belongs to the NAD(P)-dependent epimerase/dehydratase family.</text>
</comment>
<evidence type="ECO:0000313" key="6">
    <source>
        <dbReference type="Proteomes" id="UP000290637"/>
    </source>
</evidence>
<accession>A0A4P6KU12</accession>
<dbReference type="SUPFAM" id="SSF51735">
    <property type="entry name" value="NAD(P)-binding Rossmann-fold domains"/>
    <property type="match status" value="1"/>
</dbReference>
<dbReference type="RefSeq" id="WP_130185039.1">
    <property type="nucleotide sequence ID" value="NZ_CP035913.1"/>
</dbReference>
<feature type="domain" description="NAD-dependent epimerase/dehydratase" evidence="4">
    <location>
        <begin position="15"/>
        <end position="162"/>
    </location>
</feature>
<keyword evidence="3" id="KW-0520">NAD</keyword>
<organism evidence="5 6">
    <name type="scientific">Pseudoduganella lutea</name>
    <dbReference type="NCBI Taxonomy" id="321985"/>
    <lineage>
        <taxon>Bacteria</taxon>
        <taxon>Pseudomonadati</taxon>
        <taxon>Pseudomonadota</taxon>
        <taxon>Betaproteobacteria</taxon>
        <taxon>Burkholderiales</taxon>
        <taxon>Oxalobacteraceae</taxon>
        <taxon>Telluria group</taxon>
        <taxon>Pseudoduganella</taxon>
    </lineage>
</organism>
<sequence>MTLTPSPTAVPEGTVFITGGAGRIGTDLRARLAALGYQVRFADIRPPADGNLDGFYQLDLADQDGMAAAMAGCRALVHLGGHPREADWETIEALNFTGAYNALMAARRAGISTVIYASSNHYGGLHPADTVLAADLAPHPTGLYGASKVFGESLLRAECAAFPVIGFAWRICAYKPEPVNARDLRMWCSPDDAARLVDRCLRWTGPGFQVIWGVSGNTRTIKNDPAAERIGYRPQDDAEQWIGRLRAAGIDTARVSEWSCLGGEKAADWLAQRRPGA</sequence>
<dbReference type="KEGG" id="plue:EWM63_01920"/>
<dbReference type="Pfam" id="PF01370">
    <property type="entry name" value="Epimerase"/>
    <property type="match status" value="1"/>
</dbReference>